<evidence type="ECO:0000313" key="4">
    <source>
        <dbReference type="Proteomes" id="UP000652219"/>
    </source>
</evidence>
<dbReference type="PANTHER" id="PTHR46082">
    <property type="entry name" value="ATP/GTP-BINDING PROTEIN-RELATED"/>
    <property type="match status" value="1"/>
</dbReference>
<reference evidence="3 4" key="1">
    <citation type="journal article" date="2020" name="Phytopathology">
        <title>Genome Sequence Resources of Colletotrichum truncatum, C. plurivorum, C. musicola, and C. sojae: Four Species Pathogenic to Soybean (Glycine max).</title>
        <authorList>
            <person name="Rogerio F."/>
            <person name="Boufleur T.R."/>
            <person name="Ciampi-Guillardi M."/>
            <person name="Sukno S.A."/>
            <person name="Thon M.R."/>
            <person name="Massola Junior N.S."/>
            <person name="Baroncelli R."/>
        </authorList>
    </citation>
    <scope>NUCLEOTIDE SEQUENCE [LARGE SCALE GENOMIC DNA]</scope>
    <source>
        <strain evidence="3 4">LFN0009</strain>
    </source>
</reference>
<feature type="repeat" description="ANK" evidence="1">
    <location>
        <begin position="1016"/>
        <end position="1048"/>
    </location>
</feature>
<dbReference type="Pfam" id="PF00023">
    <property type="entry name" value="Ank"/>
    <property type="match status" value="1"/>
</dbReference>
<keyword evidence="4" id="KW-1185">Reference proteome</keyword>
<keyword evidence="1" id="KW-0040">ANK repeat</keyword>
<dbReference type="Gene3D" id="3.40.50.1580">
    <property type="entry name" value="Nucleoside phosphorylase domain"/>
    <property type="match status" value="1"/>
</dbReference>
<dbReference type="Pfam" id="PF12796">
    <property type="entry name" value="Ank_2"/>
    <property type="match status" value="2"/>
</dbReference>
<dbReference type="PROSITE" id="PS50297">
    <property type="entry name" value="ANK_REP_REGION"/>
    <property type="match status" value="3"/>
</dbReference>
<evidence type="ECO:0000256" key="2">
    <source>
        <dbReference type="SAM" id="MobiDB-lite"/>
    </source>
</evidence>
<dbReference type="EMBL" id="WIGN01000385">
    <property type="protein sequence ID" value="KAF6795813.1"/>
    <property type="molecule type" value="Genomic_DNA"/>
</dbReference>
<comment type="caution">
    <text evidence="3">The sequence shown here is derived from an EMBL/GenBank/DDBJ whole genome shotgun (WGS) entry which is preliminary data.</text>
</comment>
<gene>
    <name evidence="3" type="ORF">CSOJ01_13381</name>
</gene>
<feature type="repeat" description="ANK" evidence="1">
    <location>
        <begin position="737"/>
        <end position="764"/>
    </location>
</feature>
<proteinExistence type="predicted"/>
<evidence type="ECO:0000256" key="1">
    <source>
        <dbReference type="PROSITE-ProRule" id="PRU00023"/>
    </source>
</evidence>
<feature type="compositionally biased region" description="Polar residues" evidence="2">
    <location>
        <begin position="932"/>
        <end position="944"/>
    </location>
</feature>
<dbReference type="SMART" id="SM00248">
    <property type="entry name" value="ANK"/>
    <property type="match status" value="12"/>
</dbReference>
<dbReference type="SUPFAM" id="SSF48403">
    <property type="entry name" value="Ankyrin repeat"/>
    <property type="match status" value="2"/>
</dbReference>
<dbReference type="InterPro" id="IPR053137">
    <property type="entry name" value="NLR-like"/>
</dbReference>
<dbReference type="GO" id="GO:0009116">
    <property type="term" value="P:nucleoside metabolic process"/>
    <property type="evidence" value="ECO:0007669"/>
    <property type="project" value="InterPro"/>
</dbReference>
<feature type="repeat" description="ANK" evidence="1">
    <location>
        <begin position="765"/>
        <end position="797"/>
    </location>
</feature>
<dbReference type="GO" id="GO:0003824">
    <property type="term" value="F:catalytic activity"/>
    <property type="evidence" value="ECO:0007669"/>
    <property type="project" value="InterPro"/>
</dbReference>
<dbReference type="Gene3D" id="1.25.40.20">
    <property type="entry name" value="Ankyrin repeat-containing domain"/>
    <property type="match status" value="3"/>
</dbReference>
<dbReference type="PROSITE" id="PS50088">
    <property type="entry name" value="ANK_REPEAT"/>
    <property type="match status" value="5"/>
</dbReference>
<dbReference type="SUPFAM" id="SSF53167">
    <property type="entry name" value="Purine and uridine phosphorylases"/>
    <property type="match status" value="1"/>
</dbReference>
<dbReference type="PANTHER" id="PTHR46082:SF11">
    <property type="entry name" value="AAA+ ATPASE DOMAIN-CONTAINING PROTEIN-RELATED"/>
    <property type="match status" value="1"/>
</dbReference>
<evidence type="ECO:0000313" key="3">
    <source>
        <dbReference type="EMBL" id="KAF6795813.1"/>
    </source>
</evidence>
<name>A0A8H6MKE2_9PEZI</name>
<feature type="repeat" description="ANK" evidence="1">
    <location>
        <begin position="699"/>
        <end position="731"/>
    </location>
</feature>
<dbReference type="InterPro" id="IPR002110">
    <property type="entry name" value="Ankyrin_rpt"/>
</dbReference>
<sequence>MSSRLLRIKAIGLQTADISNPELYTIGWICAIKPEFVAAQEFLDEEHNPPTHVSPHDNNVYALGRIEKHNVAIAVLPDGGYGTASAAAVARDMLHSFPNIRVGLIVGIGGVAPTIEKGHGNDETNAGEHAGNDIRLGDVVVSSPKNGSSGVFEYDFGKTIQNQKFQYTQHLDQPPALIRAAVTSLQAHYERKGHTIREMVEAVTGKNKRLRKYRRPNPTEDILYRSDFLHCQSGKSCGTGCGTDPHNIIVRRPRDKEEGDDDPIVHYGLIASANQLMKDANVRNRLAAERDVLCFEMEAAGLMNHFRCLVVRGICDYADTHKNDRWHGYAAMTAAAYASDLLRRIPVNRVESEKTMAEALGALNSSRLAYFYFDFNESSKQTAEGLFRSCIQQLSGLSEAAILCLETLGGDTHDLVTGRAEEDIERHLSRWARVEDTITLEKALIDNDIDSFRWVSCQIESLATCLDSEALDIALESLPDGLFETYRRMIEAIPDLNKAKAVTLLRFLTFSADELTVDEVVDALAVNSDETPKFVPALRMPDPTKICLYCPGLVALTTTTRWNMREAREAEVFGVRLAHFSTYYSDEETYYSEETGSGASAMGLYIASQFGLVREVEELLSHNVDINAYGGVHHYPLIVAAIEGHTKVVQALLAHDANVRSKAWEGMTALHAASRNGNEAIVGLLLASDVDIDATTKDRMDTSLAMACRLGHIGIARSLISHGASIESTTNGPFGTLEAACAAGHLPVVQLLLENGADFHALSIQSRSPLASAAAQGHVEIVRTLLQHGASVSARLHEIGSPLERSITSGHLKVVKLLVSEGGRWQVIRALEDSVYNGRSKGVRGLLELLKNHYLDAQINKFWFIHACQFVFEDIARLILDHGCDFASKSGSCYKGDTPLSAALRSGWKDIAERVLRIAGVDNKSLAVVSDGSGNNENSVSTTTEIERSASAAHEAASNGRGSPFSGETPRLCSCHLIFASARGGLSKVRTMLNQGVDPNEESGTNIHIPRSPGKYYHNALHAASFNGNVEITKLLLEKGADPSSQQGSRTSLVREVMLGYEKARDSSRFQSVLLVLFENKVDAGWEQNDYDNCLIRASSLGLKHFVIMLIRKGADVNTRNEGGSALFGALYGGHSSIALLLVDSGHNIEDWDEALGAFEIHMK</sequence>
<dbReference type="AlphaFoldDB" id="A0A8H6MKE2"/>
<dbReference type="PRINTS" id="PR01415">
    <property type="entry name" value="ANKYRIN"/>
</dbReference>
<dbReference type="InterPro" id="IPR036770">
    <property type="entry name" value="Ankyrin_rpt-contain_sf"/>
</dbReference>
<feature type="repeat" description="ANK" evidence="1">
    <location>
        <begin position="665"/>
        <end position="697"/>
    </location>
</feature>
<accession>A0A8H6MKE2</accession>
<protein>
    <submittedName>
        <fullName evidence="3">Vps9-ankyrin repeat-containing</fullName>
    </submittedName>
</protein>
<dbReference type="InterPro" id="IPR035994">
    <property type="entry name" value="Nucleoside_phosphorylase_sf"/>
</dbReference>
<feature type="region of interest" description="Disordered" evidence="2">
    <location>
        <begin position="931"/>
        <end position="965"/>
    </location>
</feature>
<dbReference type="Proteomes" id="UP000652219">
    <property type="component" value="Unassembled WGS sequence"/>
</dbReference>
<feature type="compositionally biased region" description="Low complexity" evidence="2">
    <location>
        <begin position="949"/>
        <end position="958"/>
    </location>
</feature>
<organism evidence="3 4">
    <name type="scientific">Colletotrichum sojae</name>
    <dbReference type="NCBI Taxonomy" id="2175907"/>
    <lineage>
        <taxon>Eukaryota</taxon>
        <taxon>Fungi</taxon>
        <taxon>Dikarya</taxon>
        <taxon>Ascomycota</taxon>
        <taxon>Pezizomycotina</taxon>
        <taxon>Sordariomycetes</taxon>
        <taxon>Hypocreomycetidae</taxon>
        <taxon>Glomerellales</taxon>
        <taxon>Glomerellaceae</taxon>
        <taxon>Colletotrichum</taxon>
        <taxon>Colletotrichum orchidearum species complex</taxon>
    </lineage>
</organism>